<evidence type="ECO:0000313" key="10">
    <source>
        <dbReference type="EMBL" id="CAL4921569.1"/>
    </source>
</evidence>
<feature type="transmembrane region" description="Helical" evidence="7">
    <location>
        <begin position="173"/>
        <end position="192"/>
    </location>
</feature>
<dbReference type="InterPro" id="IPR011701">
    <property type="entry name" value="MFS"/>
</dbReference>
<dbReference type="PANTHER" id="PTHR23505">
    <property type="entry name" value="SPINSTER"/>
    <property type="match status" value="1"/>
</dbReference>
<dbReference type="InterPro" id="IPR036259">
    <property type="entry name" value="MFS_trans_sf"/>
</dbReference>
<evidence type="ECO:0000256" key="8">
    <source>
        <dbReference type="SAM" id="SignalP"/>
    </source>
</evidence>
<evidence type="ECO:0000256" key="2">
    <source>
        <dbReference type="ARBA" id="ARBA00022448"/>
    </source>
</evidence>
<dbReference type="AlphaFoldDB" id="A0ABC8X841"/>
<feature type="transmembrane region" description="Helical" evidence="7">
    <location>
        <begin position="138"/>
        <end position="161"/>
    </location>
</feature>
<keyword evidence="8" id="KW-0732">Signal</keyword>
<accession>A0ABC8X841</accession>
<comment type="similarity">
    <text evidence="6">Belongs to the major facilitator superfamily. Spinster (TC 2.A.1.49) family.</text>
</comment>
<keyword evidence="11" id="KW-1185">Reference proteome</keyword>
<dbReference type="Proteomes" id="UP001497457">
    <property type="component" value="Chromosome 14rd"/>
</dbReference>
<dbReference type="FunFam" id="1.20.1250.20:FF:000520">
    <property type="entry name" value="Major facilitator superfamily protein"/>
    <property type="match status" value="1"/>
</dbReference>
<feature type="domain" description="Major facilitator superfamily (MFS) profile" evidence="9">
    <location>
        <begin position="14"/>
        <end position="431"/>
    </location>
</feature>
<organism evidence="10 11">
    <name type="scientific">Urochloa decumbens</name>
    <dbReference type="NCBI Taxonomy" id="240449"/>
    <lineage>
        <taxon>Eukaryota</taxon>
        <taxon>Viridiplantae</taxon>
        <taxon>Streptophyta</taxon>
        <taxon>Embryophyta</taxon>
        <taxon>Tracheophyta</taxon>
        <taxon>Spermatophyta</taxon>
        <taxon>Magnoliopsida</taxon>
        <taxon>Liliopsida</taxon>
        <taxon>Poales</taxon>
        <taxon>Poaceae</taxon>
        <taxon>PACMAD clade</taxon>
        <taxon>Panicoideae</taxon>
        <taxon>Panicodae</taxon>
        <taxon>Paniceae</taxon>
        <taxon>Melinidinae</taxon>
        <taxon>Urochloa</taxon>
    </lineage>
</organism>
<feature type="transmembrane region" description="Helical" evidence="7">
    <location>
        <begin position="105"/>
        <end position="126"/>
    </location>
</feature>
<evidence type="ECO:0000256" key="1">
    <source>
        <dbReference type="ARBA" id="ARBA00004141"/>
    </source>
</evidence>
<sequence length="489" mass="50932">MGSSEAWCRRRWWTMSLVTAAALLERADEALLPAVYREVGAALGASPTALGSLTLCRALVQALCYPLATCAAARYDRARVVAAGAFLWAVATLLVGASGTFLQMALARGFNGVGLALVVPAIYSLVADYSDDGTRGSAFGWVLMAQSMGRITGNSLGVLLASTSFLGVPGWRLAFHVLAIVSASLAALTWLLGSDPRPSTGKATVTAAAALAELVREARDVVRVPTFQIIVAQGVAGSVPWSALSFAAMWLELVGFTHWQTTVITNLNSIANALGALFAGFVGDPLARRFPDTGRIALAQVCTASTVPLAAVLLLGLPDDPAAGAAYAAAFFVLGFAMPWCPVSTNNPIFAEIVPEKARTTVYAMDRCFETVFAPFAPPLVGILAERVFGYQPAASGTSVDADRENAAALGKAVFAEIAVPITVCCLTYSALYWTYPADRQRAKMAALQAAAENQEDFDREASAGANATAADGLNQALLPGNGVANSAV</sequence>
<feature type="signal peptide" evidence="8">
    <location>
        <begin position="1"/>
        <end position="29"/>
    </location>
</feature>
<protein>
    <recommendedName>
        <fullName evidence="9">Major facilitator superfamily (MFS) profile domain-containing protein</fullName>
    </recommendedName>
</protein>
<feature type="transmembrane region" description="Helical" evidence="7">
    <location>
        <begin position="322"/>
        <end position="341"/>
    </location>
</feature>
<dbReference type="PANTHER" id="PTHR23505:SF59">
    <property type="entry name" value="MAJOR FACILITATOR SUPERFAMILY PROTEIN"/>
    <property type="match status" value="1"/>
</dbReference>
<keyword evidence="3 7" id="KW-0812">Transmembrane</keyword>
<keyword evidence="4 7" id="KW-1133">Transmembrane helix</keyword>
<reference evidence="11" key="1">
    <citation type="submission" date="2024-06" db="EMBL/GenBank/DDBJ databases">
        <authorList>
            <person name="Ryan C."/>
        </authorList>
    </citation>
    <scope>NUCLEOTIDE SEQUENCE [LARGE SCALE GENOMIC DNA]</scope>
</reference>
<dbReference type="EMBL" id="OZ075124">
    <property type="protein sequence ID" value="CAL4921569.1"/>
    <property type="molecule type" value="Genomic_DNA"/>
</dbReference>
<evidence type="ECO:0000313" key="11">
    <source>
        <dbReference type="Proteomes" id="UP001497457"/>
    </source>
</evidence>
<keyword evidence="5 7" id="KW-0472">Membrane</keyword>
<feature type="transmembrane region" description="Helical" evidence="7">
    <location>
        <begin position="296"/>
        <end position="316"/>
    </location>
</feature>
<dbReference type="SUPFAM" id="SSF103473">
    <property type="entry name" value="MFS general substrate transporter"/>
    <property type="match status" value="1"/>
</dbReference>
<evidence type="ECO:0000259" key="9">
    <source>
        <dbReference type="PROSITE" id="PS50850"/>
    </source>
</evidence>
<feature type="transmembrane region" description="Helical" evidence="7">
    <location>
        <begin position="263"/>
        <end position="284"/>
    </location>
</feature>
<evidence type="ECO:0000256" key="6">
    <source>
        <dbReference type="ARBA" id="ARBA00024338"/>
    </source>
</evidence>
<comment type="subcellular location">
    <subcellularLocation>
        <location evidence="1">Membrane</location>
        <topology evidence="1">Multi-pass membrane protein</topology>
    </subcellularLocation>
</comment>
<proteinExistence type="inferred from homology"/>
<dbReference type="PROSITE" id="PS50850">
    <property type="entry name" value="MFS"/>
    <property type="match status" value="1"/>
</dbReference>
<name>A0ABC8X841_9POAL</name>
<reference evidence="10 11" key="2">
    <citation type="submission" date="2024-10" db="EMBL/GenBank/DDBJ databases">
        <authorList>
            <person name="Ryan C."/>
        </authorList>
    </citation>
    <scope>NUCLEOTIDE SEQUENCE [LARGE SCALE GENOMIC DNA]</scope>
</reference>
<feature type="transmembrane region" description="Helical" evidence="7">
    <location>
        <begin position="229"/>
        <end position="251"/>
    </location>
</feature>
<evidence type="ECO:0000256" key="3">
    <source>
        <dbReference type="ARBA" id="ARBA00022692"/>
    </source>
</evidence>
<evidence type="ECO:0000256" key="4">
    <source>
        <dbReference type="ARBA" id="ARBA00022989"/>
    </source>
</evidence>
<keyword evidence="2" id="KW-0813">Transport</keyword>
<evidence type="ECO:0000256" key="5">
    <source>
        <dbReference type="ARBA" id="ARBA00023136"/>
    </source>
</evidence>
<dbReference type="InterPro" id="IPR020846">
    <property type="entry name" value="MFS_dom"/>
</dbReference>
<dbReference type="Gene3D" id="1.20.1250.20">
    <property type="entry name" value="MFS general substrate transporter like domains"/>
    <property type="match status" value="1"/>
</dbReference>
<feature type="chain" id="PRO_5044755484" description="Major facilitator superfamily (MFS) profile domain-containing protein" evidence="8">
    <location>
        <begin position="30"/>
        <end position="489"/>
    </location>
</feature>
<dbReference type="GO" id="GO:0016020">
    <property type="term" value="C:membrane"/>
    <property type="evidence" value="ECO:0007669"/>
    <property type="project" value="UniProtKB-SubCell"/>
</dbReference>
<feature type="transmembrane region" description="Helical" evidence="7">
    <location>
        <begin position="80"/>
        <end position="99"/>
    </location>
</feature>
<gene>
    <name evidence="10" type="ORF">URODEC1_LOCUS21125</name>
</gene>
<dbReference type="InterPro" id="IPR044770">
    <property type="entry name" value="MFS_spinster-like"/>
</dbReference>
<evidence type="ECO:0000256" key="7">
    <source>
        <dbReference type="SAM" id="Phobius"/>
    </source>
</evidence>
<dbReference type="Pfam" id="PF07690">
    <property type="entry name" value="MFS_1"/>
    <property type="match status" value="1"/>
</dbReference>